<dbReference type="EMBL" id="QPID01000004">
    <property type="protein sequence ID" value="RCU50330.1"/>
    <property type="molecule type" value="Genomic_DNA"/>
</dbReference>
<reference evidence="1 2" key="1">
    <citation type="submission" date="2018-07" db="EMBL/GenBank/DDBJ databases">
        <title>Corallincola holothuriorum sp. nov., a new facultative anaerobe isolated from sea cucumber Apostichopus japonicus.</title>
        <authorList>
            <person name="Xia H."/>
        </authorList>
    </citation>
    <scope>NUCLEOTIDE SEQUENCE [LARGE SCALE GENOMIC DNA]</scope>
    <source>
        <strain evidence="1 2">C4</strain>
    </source>
</reference>
<comment type="caution">
    <text evidence="1">The sequence shown here is derived from an EMBL/GenBank/DDBJ whole genome shotgun (WGS) entry which is preliminary data.</text>
</comment>
<keyword evidence="2" id="KW-1185">Reference proteome</keyword>
<name>A0A368NJP8_9GAMM</name>
<evidence type="ECO:0000313" key="1">
    <source>
        <dbReference type="EMBL" id="RCU50330.1"/>
    </source>
</evidence>
<dbReference type="InterPro" id="IPR018642">
    <property type="entry name" value="DUF2066"/>
</dbReference>
<dbReference type="Proteomes" id="UP000252558">
    <property type="component" value="Unassembled WGS sequence"/>
</dbReference>
<protein>
    <submittedName>
        <fullName evidence="1">DUF2066 domain-containing protein</fullName>
    </submittedName>
</protein>
<dbReference type="Pfam" id="PF09839">
    <property type="entry name" value="DUF2066"/>
    <property type="match status" value="1"/>
</dbReference>
<dbReference type="AlphaFoldDB" id="A0A368NJP8"/>
<proteinExistence type="predicted"/>
<evidence type="ECO:0000313" key="2">
    <source>
        <dbReference type="Proteomes" id="UP000252558"/>
    </source>
</evidence>
<gene>
    <name evidence="1" type="ORF">DU002_07830</name>
</gene>
<sequence length="363" mass="39891">MMPQQHTGRVKFVVKGRLFILLMLLFGLFSARQAVAIEVNNLYQVDILVSDKGSAEMNQAQTQAFKVVLVRVGGTSAVLENPLIKSQLTKAQDYMLQYGYQESEQTFVSVQFDSERINRLLRQANEGVWGNRRPLVMVWLVEEKAGERHILADSTASELPGLIKQASDERGMPSLLPLMDLDDAMQVSVSDVWGRFQAPLAQASSRYAADAMIVAKLFQAGDAWVLDWQLLTLPDMQPLNDVGQSQLTGAREELMTAMVNQLADDFASKYAVTGGSLASDSITITVVNVEQPDIYVAVMKQLASLTQVSAVELVSLNGARAQFRLGLLGDPTSVLAAIELDEHLVVVAGDDITQESQEYAWLP</sequence>
<accession>A0A368NJP8</accession>
<organism evidence="1 2">
    <name type="scientific">Corallincola holothuriorum</name>
    <dbReference type="NCBI Taxonomy" id="2282215"/>
    <lineage>
        <taxon>Bacteria</taxon>
        <taxon>Pseudomonadati</taxon>
        <taxon>Pseudomonadota</taxon>
        <taxon>Gammaproteobacteria</taxon>
        <taxon>Alteromonadales</taxon>
        <taxon>Psychromonadaceae</taxon>
        <taxon>Corallincola</taxon>
    </lineage>
</organism>